<dbReference type="InterPro" id="IPR011333">
    <property type="entry name" value="SKP1/BTB/POZ_sf"/>
</dbReference>
<feature type="compositionally biased region" description="Acidic residues" evidence="1">
    <location>
        <begin position="477"/>
        <end position="486"/>
    </location>
</feature>
<evidence type="ECO:0000313" key="2">
    <source>
        <dbReference type="EMBL" id="GAT54154.1"/>
    </source>
</evidence>
<organism evidence="2 3">
    <name type="scientific">Mycena chlorophos</name>
    <name type="common">Agaric fungus</name>
    <name type="synonym">Agaricus chlorophos</name>
    <dbReference type="NCBI Taxonomy" id="658473"/>
    <lineage>
        <taxon>Eukaryota</taxon>
        <taxon>Fungi</taxon>
        <taxon>Dikarya</taxon>
        <taxon>Basidiomycota</taxon>
        <taxon>Agaricomycotina</taxon>
        <taxon>Agaricomycetes</taxon>
        <taxon>Agaricomycetidae</taxon>
        <taxon>Agaricales</taxon>
        <taxon>Marasmiineae</taxon>
        <taxon>Mycenaceae</taxon>
        <taxon>Mycena</taxon>
    </lineage>
</organism>
<protein>
    <recommendedName>
        <fullName evidence="4">BTB domain-containing protein</fullName>
    </recommendedName>
</protein>
<sequence length="618" mass="67080">MTTRDPDLWFSDGSIVLQAGNTQFKVFHSILAVRSPIFRDMLAIPQPPDVELVDSDGCSLVHLPDDEADTTAFLNAVYHPNSFPSYPNDTTLNTIIGCLNLAHKYEVDDLRRRALVHLSSGFPTTLKGLAALTRKRPGGPAILQTERCSWRDSIHKVDILLRVIRVAYTTGALWILPVCYLRLTASKDRVSMLIGTANAAGRGGDVLENFVLGCGAMLLDASHKVMSIFSDPVDIEGCLDPASAKCVKGRLRACNTIQSTIGPQSNALQLIENSREVVDIARRAGNICPKCAEVLRATQMTKLEEFWRAVPGRDRAVPYTVTIVPFRRSTAHFRPSTVRIDRLLLKTKIRAVRVQTDPACVAFPSSWWCHFITSVAHPRITRAWTKEDFGGYRAGAEVKTESGNGNPTVLGPGLLPASGLDTIFSLVGGSPEPIHGTPIECKPADADYHPSRSLFPFPTGIAPSSASIASASSSSEFDSDSDADSDGDYKPGPLVPSASTSRRFTRGAIFSTERIASPIGKGPALAAPIPAADPEPIPADAPAPTRSPAVEESPVIEQTFLEQLFDIANNPAHKDIIQWNARGTRICSFDPDRLPCLWREHFGTFLGFYSKLEASCVA</sequence>
<reference evidence="2" key="1">
    <citation type="submission" date="2014-09" db="EMBL/GenBank/DDBJ databases">
        <title>Genome sequence of the luminous mushroom Mycena chlorophos for searching fungal bioluminescence genes.</title>
        <authorList>
            <person name="Tanaka Y."/>
            <person name="Kasuga D."/>
            <person name="Oba Y."/>
            <person name="Hase S."/>
            <person name="Sato K."/>
            <person name="Oba Y."/>
            <person name="Sakakibara Y."/>
        </authorList>
    </citation>
    <scope>NUCLEOTIDE SEQUENCE</scope>
</reference>
<dbReference type="EMBL" id="DF848518">
    <property type="protein sequence ID" value="GAT54154.1"/>
    <property type="molecule type" value="Genomic_DNA"/>
</dbReference>
<gene>
    <name evidence="2" type="ORF">MCHLO_11030</name>
</gene>
<evidence type="ECO:0000313" key="3">
    <source>
        <dbReference type="Proteomes" id="UP000815677"/>
    </source>
</evidence>
<accession>A0ABQ0LSW2</accession>
<evidence type="ECO:0000256" key="1">
    <source>
        <dbReference type="SAM" id="MobiDB-lite"/>
    </source>
</evidence>
<dbReference type="Proteomes" id="UP000815677">
    <property type="component" value="Unassembled WGS sequence"/>
</dbReference>
<name>A0ABQ0LSW2_MYCCL</name>
<dbReference type="SUPFAM" id="SSF54695">
    <property type="entry name" value="POZ domain"/>
    <property type="match status" value="1"/>
</dbReference>
<evidence type="ECO:0008006" key="4">
    <source>
        <dbReference type="Google" id="ProtNLM"/>
    </source>
</evidence>
<proteinExistence type="predicted"/>
<feature type="region of interest" description="Disordered" evidence="1">
    <location>
        <begin position="466"/>
        <end position="499"/>
    </location>
</feature>
<feature type="compositionally biased region" description="Low complexity" evidence="1">
    <location>
        <begin position="466"/>
        <end position="476"/>
    </location>
</feature>
<dbReference type="Gene3D" id="3.30.710.10">
    <property type="entry name" value="Potassium Channel Kv1.1, Chain A"/>
    <property type="match status" value="1"/>
</dbReference>
<keyword evidence="3" id="KW-1185">Reference proteome</keyword>